<dbReference type="Gene3D" id="1.10.3970.10">
    <property type="entry name" value="BSD domain"/>
    <property type="match status" value="1"/>
</dbReference>
<dbReference type="InterPro" id="IPR005607">
    <property type="entry name" value="BSD_dom"/>
</dbReference>
<gene>
    <name evidence="3" type="ORF">KIN20_007071</name>
</gene>
<feature type="region of interest" description="Disordered" evidence="1">
    <location>
        <begin position="112"/>
        <end position="147"/>
    </location>
</feature>
<feature type="compositionally biased region" description="Polar residues" evidence="1">
    <location>
        <begin position="317"/>
        <end position="330"/>
    </location>
</feature>
<dbReference type="InterPro" id="IPR035925">
    <property type="entry name" value="BSD_dom_sf"/>
</dbReference>
<feature type="domain" description="BSD" evidence="2">
    <location>
        <begin position="230"/>
        <end position="282"/>
    </location>
</feature>
<accession>A0AAD5MV26</accession>
<sequence length="351" mass="38511">MSEEKCDSTLVTEEPGMNEKSNESRQVTGCDDDVQPNLNPIPPAWISTGTSWFNTAKEKTMNTFDLVKKDLAEFGDAMTQEVADLTNAAKGGIGAATNVIKEQAHYLEKLVTPDEEENPVARNPKMNDSEPATVSLGSSSQSKEESLAAKVEKSAAIGLGWMKSVVSTVTDTVKSLAIEETTDGEDDITEVVRPRILRKTNLPTAKLLEIQSSEATFRNEPENADAYSKWMTRFNIEEYDAEINLLLKGNPSLREIYSKMVPSELDRKVFWSRYFFAIQIAEMDEELRLSFSLKELSVDTGAQGKIDKKAATEPISPKQNLGGSSGSDESITVVDHQPTSAAASADDWSVL</sequence>
<feature type="region of interest" description="Disordered" evidence="1">
    <location>
        <begin position="308"/>
        <end position="351"/>
    </location>
</feature>
<proteinExistence type="predicted"/>
<evidence type="ECO:0000313" key="4">
    <source>
        <dbReference type="Proteomes" id="UP001196413"/>
    </source>
</evidence>
<reference evidence="3" key="1">
    <citation type="submission" date="2021-06" db="EMBL/GenBank/DDBJ databases">
        <title>Parelaphostrongylus tenuis whole genome reference sequence.</title>
        <authorList>
            <person name="Garwood T.J."/>
            <person name="Larsen P.A."/>
            <person name="Fountain-Jones N.M."/>
            <person name="Garbe J.R."/>
            <person name="Macchietto M.G."/>
            <person name="Kania S.A."/>
            <person name="Gerhold R.W."/>
            <person name="Richards J.E."/>
            <person name="Wolf T.M."/>
        </authorList>
    </citation>
    <scope>NUCLEOTIDE SEQUENCE</scope>
    <source>
        <strain evidence="3">MNPRO001-30</strain>
        <tissue evidence="3">Meninges</tissue>
    </source>
</reference>
<dbReference type="AlphaFoldDB" id="A0AAD5MV26"/>
<keyword evidence="4" id="KW-1185">Reference proteome</keyword>
<dbReference type="GO" id="GO:0005737">
    <property type="term" value="C:cytoplasm"/>
    <property type="evidence" value="ECO:0007669"/>
    <property type="project" value="TreeGrafter"/>
</dbReference>
<dbReference type="PANTHER" id="PTHR16019">
    <property type="entry name" value="SYNAPSE-ASSOCIATED PROTEIN"/>
    <property type="match status" value="1"/>
</dbReference>
<dbReference type="InterPro" id="IPR051494">
    <property type="entry name" value="BSD_domain-containing"/>
</dbReference>
<name>A0AAD5MV26_PARTN</name>
<dbReference type="PANTHER" id="PTHR16019:SF5">
    <property type="entry name" value="BSD DOMAIN-CONTAINING PROTEIN 1"/>
    <property type="match status" value="1"/>
</dbReference>
<comment type="caution">
    <text evidence="3">The sequence shown here is derived from an EMBL/GenBank/DDBJ whole genome shotgun (WGS) entry which is preliminary data.</text>
</comment>
<feature type="region of interest" description="Disordered" evidence="1">
    <location>
        <begin position="1"/>
        <end position="42"/>
    </location>
</feature>
<dbReference type="EMBL" id="JAHQIW010001009">
    <property type="protein sequence ID" value="KAJ1351119.1"/>
    <property type="molecule type" value="Genomic_DNA"/>
</dbReference>
<organism evidence="3 4">
    <name type="scientific">Parelaphostrongylus tenuis</name>
    <name type="common">Meningeal worm</name>
    <dbReference type="NCBI Taxonomy" id="148309"/>
    <lineage>
        <taxon>Eukaryota</taxon>
        <taxon>Metazoa</taxon>
        <taxon>Ecdysozoa</taxon>
        <taxon>Nematoda</taxon>
        <taxon>Chromadorea</taxon>
        <taxon>Rhabditida</taxon>
        <taxon>Rhabditina</taxon>
        <taxon>Rhabditomorpha</taxon>
        <taxon>Strongyloidea</taxon>
        <taxon>Metastrongylidae</taxon>
        <taxon>Parelaphostrongylus</taxon>
    </lineage>
</organism>
<dbReference type="SUPFAM" id="SSF140383">
    <property type="entry name" value="BSD domain-like"/>
    <property type="match status" value="1"/>
</dbReference>
<evidence type="ECO:0000313" key="3">
    <source>
        <dbReference type="EMBL" id="KAJ1351119.1"/>
    </source>
</evidence>
<dbReference type="SMART" id="SM00751">
    <property type="entry name" value="BSD"/>
    <property type="match status" value="1"/>
</dbReference>
<evidence type="ECO:0000256" key="1">
    <source>
        <dbReference type="SAM" id="MobiDB-lite"/>
    </source>
</evidence>
<dbReference type="PROSITE" id="PS50858">
    <property type="entry name" value="BSD"/>
    <property type="match status" value="1"/>
</dbReference>
<dbReference type="Proteomes" id="UP001196413">
    <property type="component" value="Unassembled WGS sequence"/>
</dbReference>
<protein>
    <recommendedName>
        <fullName evidence="2">BSD domain-containing protein</fullName>
    </recommendedName>
</protein>
<evidence type="ECO:0000259" key="2">
    <source>
        <dbReference type="PROSITE" id="PS50858"/>
    </source>
</evidence>
<dbReference type="Pfam" id="PF03909">
    <property type="entry name" value="BSD"/>
    <property type="match status" value="1"/>
</dbReference>